<dbReference type="PROSITE" id="PS50931">
    <property type="entry name" value="HTH_LYSR"/>
    <property type="match status" value="1"/>
</dbReference>
<gene>
    <name evidence="7" type="ORF">B7T07_01330</name>
    <name evidence="6" type="ORF">FZI38_10640</name>
</gene>
<evidence type="ECO:0000313" key="6">
    <source>
        <dbReference type="EMBL" id="KAB0878518.1"/>
    </source>
</evidence>
<dbReference type="EMBL" id="WAGF01000010">
    <property type="protein sequence ID" value="KAB0878518.1"/>
    <property type="molecule type" value="Genomic_DNA"/>
</dbReference>
<evidence type="ECO:0000256" key="2">
    <source>
        <dbReference type="ARBA" id="ARBA00023015"/>
    </source>
</evidence>
<protein>
    <submittedName>
        <fullName evidence="7">LysR family transcriptional regulator</fullName>
    </submittedName>
</protein>
<dbReference type="AlphaFoldDB" id="A0A9X7IW17"/>
<proteinExistence type="inferred from homology"/>
<dbReference type="GO" id="GO:0000976">
    <property type="term" value="F:transcription cis-regulatory region binding"/>
    <property type="evidence" value="ECO:0007669"/>
    <property type="project" value="TreeGrafter"/>
</dbReference>
<dbReference type="RefSeq" id="WP_015386491.1">
    <property type="nucleotide sequence ID" value="NZ_CAWNSY010000083.1"/>
</dbReference>
<evidence type="ECO:0000313" key="7">
    <source>
        <dbReference type="EMBL" id="PUW06929.1"/>
    </source>
</evidence>
<keyword evidence="2" id="KW-0805">Transcription regulation</keyword>
<reference evidence="6 9" key="2">
    <citation type="submission" date="2019-09" db="EMBL/GenBank/DDBJ databases">
        <title>Prevalence, distribution, and phylogeny of type two toxin-antitoxin genes possessed by Cronobacter species where C. sakazakii homologs follow sequence type lineages.</title>
        <authorList>
            <person name="Finkelstein S."/>
            <person name="Negrete F."/>
            <person name="Jang H."/>
            <person name="Gopinath G.R."/>
            <person name="Tall B.D."/>
        </authorList>
    </citation>
    <scope>NUCLEOTIDE SEQUENCE [LARGE SCALE GENOMIC DNA]</scope>
    <source>
        <strain evidence="6 9">MOD1_Comp4</strain>
    </source>
</reference>
<dbReference type="SUPFAM" id="SSF46785">
    <property type="entry name" value="Winged helix' DNA-binding domain"/>
    <property type="match status" value="1"/>
</dbReference>
<evidence type="ECO:0000256" key="4">
    <source>
        <dbReference type="ARBA" id="ARBA00023163"/>
    </source>
</evidence>
<keyword evidence="3" id="KW-0238">DNA-binding</keyword>
<keyword evidence="4" id="KW-0804">Transcription</keyword>
<dbReference type="InterPro" id="IPR036388">
    <property type="entry name" value="WH-like_DNA-bd_sf"/>
</dbReference>
<dbReference type="GO" id="GO:0003700">
    <property type="term" value="F:DNA-binding transcription factor activity"/>
    <property type="evidence" value="ECO:0007669"/>
    <property type="project" value="InterPro"/>
</dbReference>
<dbReference type="Proteomes" id="UP000244856">
    <property type="component" value="Unassembled WGS sequence"/>
</dbReference>
<dbReference type="EMBL" id="NCTU01000002">
    <property type="protein sequence ID" value="PUW06929.1"/>
    <property type="molecule type" value="Genomic_DNA"/>
</dbReference>
<sequence length="296" mass="33496">MMNLLISKKLKYFIVCFEAKCINSAAEQLCVTRSPLARVIYEMEEKMGGKLFIRKYNYLEPTELAITLYEKIKPVYDLLYSIENDFSISAKCSRFELLCDISVPLVIYQHILSWLKKTNQPVCCRRVSVSCADIQSLHTNPDAGILSFREIAYTDNLIFHKASDESIFLLMPETLHVTALKNFNSIRNVSLLIRKDVFSNELKGIISNSIKSFIPHVDIIETDRDTASILISVSSGEGMMLLPECLTSFFSPPGVKKIKIPDIRIQSGLYINKKHKSTAIVSDIMQVLAAITKQAQ</sequence>
<dbReference type="PANTHER" id="PTHR30126">
    <property type="entry name" value="HTH-TYPE TRANSCRIPTIONAL REGULATOR"/>
    <property type="match status" value="1"/>
</dbReference>
<dbReference type="InterPro" id="IPR036390">
    <property type="entry name" value="WH_DNA-bd_sf"/>
</dbReference>
<feature type="domain" description="HTH lysR-type" evidence="5">
    <location>
        <begin position="5"/>
        <end position="62"/>
    </location>
</feature>
<organism evidence="7 8">
    <name type="scientific">Cronobacter sakazakii</name>
    <name type="common">Enterobacter sakazakii</name>
    <dbReference type="NCBI Taxonomy" id="28141"/>
    <lineage>
        <taxon>Bacteria</taxon>
        <taxon>Pseudomonadati</taxon>
        <taxon>Pseudomonadota</taxon>
        <taxon>Gammaproteobacteria</taxon>
        <taxon>Enterobacterales</taxon>
        <taxon>Enterobacteriaceae</taxon>
        <taxon>Cronobacter</taxon>
    </lineage>
</organism>
<name>A0A9X7IW17_CROSK</name>
<dbReference type="Proteomes" id="UP000439917">
    <property type="component" value="Unassembled WGS sequence"/>
</dbReference>
<dbReference type="PANTHER" id="PTHR30126:SF40">
    <property type="entry name" value="HTH-TYPE TRANSCRIPTIONAL REGULATOR GLTR"/>
    <property type="match status" value="1"/>
</dbReference>
<evidence type="ECO:0000313" key="9">
    <source>
        <dbReference type="Proteomes" id="UP000439917"/>
    </source>
</evidence>
<dbReference type="Gene3D" id="1.10.10.10">
    <property type="entry name" value="Winged helix-like DNA-binding domain superfamily/Winged helix DNA-binding domain"/>
    <property type="match status" value="1"/>
</dbReference>
<evidence type="ECO:0000313" key="8">
    <source>
        <dbReference type="Proteomes" id="UP000244856"/>
    </source>
</evidence>
<evidence type="ECO:0000256" key="1">
    <source>
        <dbReference type="ARBA" id="ARBA00009437"/>
    </source>
</evidence>
<accession>A0A9X7IW17</accession>
<evidence type="ECO:0000256" key="3">
    <source>
        <dbReference type="ARBA" id="ARBA00023125"/>
    </source>
</evidence>
<evidence type="ECO:0000259" key="5">
    <source>
        <dbReference type="PROSITE" id="PS50931"/>
    </source>
</evidence>
<dbReference type="GeneID" id="56729919"/>
<comment type="caution">
    <text evidence="7">The sequence shown here is derived from an EMBL/GenBank/DDBJ whole genome shotgun (WGS) entry which is preliminary data.</text>
</comment>
<dbReference type="Pfam" id="PF00126">
    <property type="entry name" value="HTH_1"/>
    <property type="match status" value="1"/>
</dbReference>
<comment type="similarity">
    <text evidence="1">Belongs to the LysR transcriptional regulatory family.</text>
</comment>
<reference evidence="7 8" key="1">
    <citation type="submission" date="2017-04" db="EMBL/GenBank/DDBJ databases">
        <title>Cronobacter sakazakii, ST83 Lineage Isolates.</title>
        <authorList>
            <person name="Chase H."/>
            <person name="Tall B."/>
            <person name="Gopinath G."/>
            <person name="Lehner A."/>
        </authorList>
    </citation>
    <scope>NUCLEOTIDE SEQUENCE [LARGE SCALE GENOMIC DNA]</scope>
    <source>
        <strain evidence="7 8">MOD1_Comp15</strain>
    </source>
</reference>
<dbReference type="InterPro" id="IPR000847">
    <property type="entry name" value="LysR_HTH_N"/>
</dbReference>